<keyword evidence="3" id="KW-1185">Reference proteome</keyword>
<dbReference type="GeneID" id="24563990"/>
<dbReference type="Proteomes" id="UP000033188">
    <property type="component" value="Chromosome 2"/>
</dbReference>
<evidence type="ECO:0000313" key="2">
    <source>
        <dbReference type="EMBL" id="CDR95449.1"/>
    </source>
</evidence>
<dbReference type="AlphaFoldDB" id="A0A061D966"/>
<dbReference type="OrthoDB" id="366342at2759"/>
<sequence>MKCVLSLAILAISQIRLIAAAPQQEAGREAQQQAVEASAKVQDIKYTDIFTSTEKRFTVVMKLMKDDGFKAELLTAVHGAISRSSNDLFQKWAEVLSAAYPQRFEGAVARSTLPSWLKSTAVKTNSDQANKVKEALTEVGKSVHTLLTQLFGEYAKKIETEKAEVPQGAASGVAGSSTGLALTQAAANTSDNDDLLNLRFVMTPFKDDLYALYNSIKDMPTSNDNDKTAIKTKVMEWVKEKVPSVEPIEAIDGHAVQGQLKKIIVTDTHLTDSVISIESYNQMDTDLTEAFEKCKNMNAASFGTIGLLLAAVLAFTMW</sequence>
<proteinExistence type="predicted"/>
<evidence type="ECO:0000256" key="1">
    <source>
        <dbReference type="SAM" id="SignalP"/>
    </source>
</evidence>
<protein>
    <submittedName>
        <fullName evidence="2">Uncharacterized protein</fullName>
    </submittedName>
</protein>
<feature type="chain" id="PRO_5001595930" evidence="1">
    <location>
        <begin position="21"/>
        <end position="318"/>
    </location>
</feature>
<dbReference type="VEuPathDB" id="PiroplasmaDB:BBBOND_0206070"/>
<feature type="signal peptide" evidence="1">
    <location>
        <begin position="1"/>
        <end position="20"/>
    </location>
</feature>
<accession>A0A061D966</accession>
<evidence type="ECO:0000313" key="3">
    <source>
        <dbReference type="Proteomes" id="UP000033188"/>
    </source>
</evidence>
<dbReference type="EMBL" id="LK391708">
    <property type="protein sequence ID" value="CDR95449.1"/>
    <property type="molecule type" value="Genomic_DNA"/>
</dbReference>
<dbReference type="RefSeq" id="XP_012767635.1">
    <property type="nucleotide sequence ID" value="XM_012912181.1"/>
</dbReference>
<name>A0A061D966_BABBI</name>
<gene>
    <name evidence="2" type="ORF">BBBOND_0206070</name>
</gene>
<dbReference type="KEGG" id="bbig:BBBOND_0206070"/>
<keyword evidence="1" id="KW-0732">Signal</keyword>
<reference evidence="3" key="1">
    <citation type="submission" date="2014-06" db="EMBL/GenBank/DDBJ databases">
        <authorList>
            <person name="Aslett M."/>
            <person name="De Silva N."/>
        </authorList>
    </citation>
    <scope>NUCLEOTIDE SEQUENCE [LARGE SCALE GENOMIC DNA]</scope>
    <source>
        <strain evidence="3">Bond</strain>
    </source>
</reference>
<organism evidence="2 3">
    <name type="scientific">Babesia bigemina</name>
    <dbReference type="NCBI Taxonomy" id="5866"/>
    <lineage>
        <taxon>Eukaryota</taxon>
        <taxon>Sar</taxon>
        <taxon>Alveolata</taxon>
        <taxon>Apicomplexa</taxon>
        <taxon>Aconoidasida</taxon>
        <taxon>Piroplasmida</taxon>
        <taxon>Babesiidae</taxon>
        <taxon>Babesia</taxon>
    </lineage>
</organism>